<dbReference type="InterPro" id="IPR012545">
    <property type="entry name" value="DUF1697"/>
</dbReference>
<protein>
    <submittedName>
        <fullName evidence="1">DUF1697 domain-containing protein</fullName>
    </submittedName>
</protein>
<organism evidence="1 2">
    <name type="scientific">Paenibacillus gyeongsangnamensis</name>
    <dbReference type="NCBI Taxonomy" id="3388067"/>
    <lineage>
        <taxon>Bacteria</taxon>
        <taxon>Bacillati</taxon>
        <taxon>Bacillota</taxon>
        <taxon>Bacilli</taxon>
        <taxon>Bacillales</taxon>
        <taxon>Paenibacillaceae</taxon>
        <taxon>Paenibacillus</taxon>
    </lineage>
</organism>
<gene>
    <name evidence="1" type="ORF">O9H85_25635</name>
</gene>
<reference evidence="1 2" key="1">
    <citation type="submission" date="2022-12" db="EMBL/GenBank/DDBJ databases">
        <title>Draft genome sequence of Paenibacillus sp. dW9.</title>
        <authorList>
            <person name="Choi E.-W."/>
            <person name="Kim D.-U."/>
        </authorList>
    </citation>
    <scope>NUCLEOTIDE SEQUENCE [LARGE SCALE GENOMIC DNA]</scope>
    <source>
        <strain evidence="2">dW9</strain>
    </source>
</reference>
<dbReference type="Gene3D" id="3.30.70.1280">
    <property type="entry name" value="SP0830-like domains"/>
    <property type="match status" value="1"/>
</dbReference>
<dbReference type="SUPFAM" id="SSF160379">
    <property type="entry name" value="SP0830-like"/>
    <property type="match status" value="1"/>
</dbReference>
<dbReference type="PANTHER" id="PTHR36439">
    <property type="entry name" value="BLL4334 PROTEIN"/>
    <property type="match status" value="1"/>
</dbReference>
<evidence type="ECO:0000313" key="1">
    <source>
        <dbReference type="EMBL" id="MCZ8515731.1"/>
    </source>
</evidence>
<sequence length="178" mass="19885">MPVIALLRGINVSGKNMIKMDRLKALFEALGYREVRTYIQSGNVVFDTDAPASAVADAVERRIREELSYNVKVLVRTSRELEEIAARNPFGAADASEGEPPYVTFLFGEPSPEALAKLEASRRGDDEVRVLGREAYVLCRNGYGKTPLSNSFLEKKLDVYATTRNWKTIHALIEMSRS</sequence>
<dbReference type="Pfam" id="PF08002">
    <property type="entry name" value="DUF1697"/>
    <property type="match status" value="1"/>
</dbReference>
<proteinExistence type="predicted"/>
<dbReference type="PANTHER" id="PTHR36439:SF1">
    <property type="entry name" value="DUF1697 DOMAIN-CONTAINING PROTEIN"/>
    <property type="match status" value="1"/>
</dbReference>
<dbReference type="EMBL" id="JAQAGZ010000019">
    <property type="protein sequence ID" value="MCZ8515731.1"/>
    <property type="molecule type" value="Genomic_DNA"/>
</dbReference>
<accession>A0ABT4QFV2</accession>
<keyword evidence="2" id="KW-1185">Reference proteome</keyword>
<dbReference type="PIRSF" id="PIRSF008502">
    <property type="entry name" value="UCP008502"/>
    <property type="match status" value="1"/>
</dbReference>
<comment type="caution">
    <text evidence="1">The sequence shown here is derived from an EMBL/GenBank/DDBJ whole genome shotgun (WGS) entry which is preliminary data.</text>
</comment>
<evidence type="ECO:0000313" key="2">
    <source>
        <dbReference type="Proteomes" id="UP001527882"/>
    </source>
</evidence>
<dbReference type="Proteomes" id="UP001527882">
    <property type="component" value="Unassembled WGS sequence"/>
</dbReference>
<name>A0ABT4QFV2_9BACL</name>
<dbReference type="RefSeq" id="WP_269884262.1">
    <property type="nucleotide sequence ID" value="NZ_JAQAGZ010000019.1"/>
</dbReference>